<dbReference type="Pfam" id="PF02666">
    <property type="entry name" value="PS_Dcarbxylase"/>
    <property type="match status" value="1"/>
</dbReference>
<dbReference type="GO" id="GO:0016540">
    <property type="term" value="P:protein autoprocessing"/>
    <property type="evidence" value="ECO:0007669"/>
    <property type="project" value="UniProtKB-UniRule"/>
</dbReference>
<keyword evidence="3 13" id="KW-0812">Transmembrane</keyword>
<keyword evidence="10 13" id="KW-1208">Phospholipid metabolism</keyword>
<evidence type="ECO:0000313" key="14">
    <source>
        <dbReference type="EnsemblMetazoa" id="MDOA013409-PA"/>
    </source>
</evidence>
<dbReference type="InterPro" id="IPR003817">
    <property type="entry name" value="PS_Dcarbxylase"/>
</dbReference>
<dbReference type="RefSeq" id="XP_005189451.2">
    <property type="nucleotide sequence ID" value="XM_005189394.4"/>
</dbReference>
<evidence type="ECO:0000256" key="6">
    <source>
        <dbReference type="ARBA" id="ARBA00023098"/>
    </source>
</evidence>
<feature type="active site" description="Charge relay system; for autoendoproteolytic cleavage activity" evidence="13">
    <location>
        <position position="301"/>
    </location>
</feature>
<dbReference type="GO" id="GO:0005743">
    <property type="term" value="C:mitochondrial inner membrane"/>
    <property type="evidence" value="ECO:0007669"/>
    <property type="project" value="UniProtKB-SubCell"/>
</dbReference>
<feature type="chain" id="PRO_5044508636" description="Phosphatidylserine decarboxylase alpha chain" evidence="13">
    <location>
        <begin position="409"/>
        <end position="441"/>
    </location>
</feature>
<keyword evidence="8 13" id="KW-0594">Phospholipid biosynthesis</keyword>
<evidence type="ECO:0000256" key="5">
    <source>
        <dbReference type="ARBA" id="ARBA00022989"/>
    </source>
</evidence>
<evidence type="ECO:0000256" key="11">
    <source>
        <dbReference type="ARBA" id="ARBA00023317"/>
    </source>
</evidence>
<dbReference type="GO" id="GO:0004609">
    <property type="term" value="F:phosphatidylserine decarboxylase activity"/>
    <property type="evidence" value="ECO:0007669"/>
    <property type="project" value="UniProtKB-UniRule"/>
</dbReference>
<evidence type="ECO:0000256" key="2">
    <source>
        <dbReference type="ARBA" id="ARBA00022516"/>
    </source>
</evidence>
<dbReference type="HAMAP" id="MF_03208">
    <property type="entry name" value="PS_decarb_PSD_B_type1_euk"/>
    <property type="match status" value="1"/>
</dbReference>
<dbReference type="InterPro" id="IPR033177">
    <property type="entry name" value="PSD-B"/>
</dbReference>
<keyword evidence="2 13" id="KW-0444">Lipid biosynthesis</keyword>
<reference evidence="14" key="1">
    <citation type="submission" date="2020-05" db="UniProtKB">
        <authorList>
            <consortium name="EnsemblMetazoa"/>
        </authorList>
    </citation>
    <scope>IDENTIFICATION</scope>
    <source>
        <strain evidence="14">Aabys</strain>
    </source>
</reference>
<comment type="cofactor">
    <cofactor evidence="13">
        <name>pyruvate</name>
        <dbReference type="ChEBI" id="CHEBI:15361"/>
    </cofactor>
    <text evidence="13">Binds 1 pyruvoyl group covalently per subunit.</text>
</comment>
<dbReference type="VEuPathDB" id="VectorBase:MDOA013409"/>
<evidence type="ECO:0000256" key="8">
    <source>
        <dbReference type="ARBA" id="ARBA00023209"/>
    </source>
</evidence>
<feature type="topological domain" description="Mitochondrial matrix" evidence="13">
    <location>
        <begin position="1"/>
        <end position="108"/>
    </location>
</feature>
<keyword evidence="13" id="KW-0999">Mitochondrion inner membrane</keyword>
<feature type="active site" description="Charge relay system; for autoendoproteolytic cleavage activity" evidence="13">
    <location>
        <position position="226"/>
    </location>
</feature>
<gene>
    <name evidence="14" type="primary">101897428</name>
</gene>
<feature type="modified residue" description="Pyruvic acid (Ser); by autocatalysis" evidence="13">
    <location>
        <position position="409"/>
    </location>
</feature>
<comment type="function">
    <text evidence="12">Catalyzes the formation of phosphatidylethanolamine (PtdEtn) from phosphatidylserine (PtdSer). Plays a central role in phospholipid metabolism and in the interorganelle trafficking of phosphatidylserine. May be involved in lipid droplet biogenesis at the endoplasmic reticulum membrane.</text>
</comment>
<keyword evidence="9 13" id="KW-0456">Lyase</keyword>
<dbReference type="EC" id="4.1.1.65" evidence="13"/>
<comment type="subunit">
    <text evidence="13">Heterodimer of a large membrane-associated beta subunit and a small pyruvoyl-containing alpha subunit.</text>
</comment>
<comment type="subcellular location">
    <molecule>Phosphatidylserine decarboxylase alpha chain</molecule>
    <subcellularLocation>
        <location evidence="13">Mitochondrion inner membrane</location>
        <topology evidence="13">Peripheral membrane protein</topology>
        <orientation evidence="13">Intermembrane side</orientation>
    </subcellularLocation>
    <text evidence="13">Anchored to the mitochondrial inner membrane through its interaction with the integral membrane beta chain.</text>
</comment>
<dbReference type="STRING" id="7370.A0A1I8NB19"/>
<evidence type="ECO:0000256" key="1">
    <source>
        <dbReference type="ARBA" id="ARBA00005189"/>
    </source>
</evidence>
<dbReference type="OrthoDB" id="4330at2759"/>
<evidence type="ECO:0000256" key="10">
    <source>
        <dbReference type="ARBA" id="ARBA00023264"/>
    </source>
</evidence>
<dbReference type="UniPathway" id="UPA00558">
    <property type="reaction ID" value="UER00616"/>
</dbReference>
<evidence type="ECO:0000256" key="7">
    <source>
        <dbReference type="ARBA" id="ARBA00023136"/>
    </source>
</evidence>
<evidence type="ECO:0000256" key="12">
    <source>
        <dbReference type="ARBA" id="ARBA00045136"/>
    </source>
</evidence>
<proteinExistence type="inferred from homology"/>
<comment type="similarity">
    <text evidence="13">Belongs to the phosphatidylserine decarboxylase family. PSD-B subfamily. Eukaryotic type I sub-subfamily.</text>
</comment>
<feature type="site" description="Cleavage (non-hydrolytic); by autocatalysis" evidence="13">
    <location>
        <begin position="408"/>
        <end position="409"/>
    </location>
</feature>
<protein>
    <recommendedName>
        <fullName evidence="13">Phosphatidylserine decarboxylase proenzyme, mitochondrial</fullName>
        <ecNumber evidence="13">4.1.1.65</ecNumber>
    </recommendedName>
    <component>
        <recommendedName>
            <fullName evidence="13">Phosphatidylserine decarboxylase beta chain</fullName>
        </recommendedName>
    </component>
    <component>
        <recommendedName>
            <fullName evidence="13">Phosphatidylserine decarboxylase alpha chain</fullName>
        </recommendedName>
    </component>
</protein>
<comment type="PTM">
    <text evidence="13">Is synthesized initially as an inactive proenzyme. Formation of the active enzyme involves a self-maturation process in which the active site pyruvoyl group is generated from an internal serine residue via an autocatalytic post-translational modification. Two non-identical subunits are generated from the proenzyme in this reaction, and the pyruvate is formed at the N-terminus of the alpha chain, which is derived from the carboxyl end of the proenzyme. The autoendoproteolytic cleavage occurs by a canonical serine protease mechanism, in which the side chain hydroxyl group of the serine supplies its oxygen atom to form the C-terminus of the beta chain, while the remainder of the serine residue undergoes an oxidative deamination to produce ammonia and the pyruvoyl prosthetic group on the alpha chain. During this reaction, the Ser that is part of the protease active site of the proenzyme becomes the pyruvoyl prosthetic group, which constitutes an essential element of the active site of the mature decarboxylase.</text>
</comment>
<keyword evidence="5 13" id="KW-1133">Transmembrane helix</keyword>
<feature type="chain" id="PRO_5044508637" description="Phosphatidylserine decarboxylase beta chain" evidence="13">
    <location>
        <begin position="1"/>
        <end position="408"/>
    </location>
</feature>
<evidence type="ECO:0000256" key="9">
    <source>
        <dbReference type="ARBA" id="ARBA00023239"/>
    </source>
</evidence>
<sequence>MVSYFIPRGRFLMKAGNWRQMHQKHQQQTQTQAAKWPLIKNLRRPFSQKAVGGGNAVQNDAKVENLIKSNSLHKQQTRTPPSLQAKRQQDLQKQRLSIFLRWTGLLLKWAPVGICVFGAIEWQLHKQNTVKEQIPHTASEFQSKIYCSLPLRLLSRAWGWLAACHIPENFRPYIYGWYSNAFNVNIEEAKYPDYKHYKSLSEFFTRPLRDGVRPIDEKAPLVSPADGKILHFGTASKSLIEQVKGVNYSIQDFLGPASWVDNKTVAEGEDYADVIKHKRDGSTSLYQCVIYLAPGDYHRFHSPTEWQAVLRRHFTGELLSVSPKIATWLPGLFCLNERALYLGQWKHGFFSYTAVGATNVGSMEFVMDKQLKTNRWVGWKNQRGYEELALQENTKLSKGELVGLFNMGSTIVLLFEAPTNFKFNIEAGQKIQVGQPLGYLE</sequence>
<dbReference type="KEGG" id="mde:101897428"/>
<keyword evidence="4 13" id="KW-0210">Decarboxylase</keyword>
<name>A0A1I8NB19_MUSDO</name>
<keyword evidence="7 13" id="KW-0472">Membrane</keyword>
<dbReference type="GO" id="GO:0006646">
    <property type="term" value="P:phosphatidylethanolamine biosynthetic process"/>
    <property type="evidence" value="ECO:0007669"/>
    <property type="project" value="UniProtKB-UniRule"/>
</dbReference>
<dbReference type="PANTHER" id="PTHR10067">
    <property type="entry name" value="PHOSPHATIDYLSERINE DECARBOXYLASE"/>
    <property type="match status" value="1"/>
</dbReference>
<feature type="active site" description="Charge relay system; for autoendoproteolytic cleavage activity" evidence="13">
    <location>
        <position position="409"/>
    </location>
</feature>
<keyword evidence="11 13" id="KW-0670">Pyruvate</keyword>
<dbReference type="VEuPathDB" id="VectorBase:MDOMA2_021001"/>
<keyword evidence="13" id="KW-0496">Mitochondrion</keyword>
<comment type="pathway">
    <text evidence="1">Lipid metabolism.</text>
</comment>
<evidence type="ECO:0000256" key="4">
    <source>
        <dbReference type="ARBA" id="ARBA00022793"/>
    </source>
</evidence>
<organism evidence="14">
    <name type="scientific">Musca domestica</name>
    <name type="common">House fly</name>
    <dbReference type="NCBI Taxonomy" id="7370"/>
    <lineage>
        <taxon>Eukaryota</taxon>
        <taxon>Metazoa</taxon>
        <taxon>Ecdysozoa</taxon>
        <taxon>Arthropoda</taxon>
        <taxon>Hexapoda</taxon>
        <taxon>Insecta</taxon>
        <taxon>Pterygota</taxon>
        <taxon>Neoptera</taxon>
        <taxon>Endopterygota</taxon>
        <taxon>Diptera</taxon>
        <taxon>Brachycera</taxon>
        <taxon>Muscomorpha</taxon>
        <taxon>Muscoidea</taxon>
        <taxon>Muscidae</taxon>
        <taxon>Musca</taxon>
    </lineage>
</organism>
<keyword evidence="13" id="KW-0865">Zymogen</keyword>
<accession>A0A1I8NB19</accession>
<dbReference type="eggNOG" id="KOG2420">
    <property type="taxonomic scope" value="Eukaryota"/>
</dbReference>
<comment type="subcellular location">
    <molecule>Phosphatidylserine decarboxylase beta chain</molecule>
    <subcellularLocation>
        <location evidence="13">Mitochondrion inner membrane</location>
        <topology evidence="13">Single-pass membrane protein</topology>
        <orientation evidence="13">Intermembrane side</orientation>
    </subcellularLocation>
</comment>
<keyword evidence="6 13" id="KW-0443">Lipid metabolism</keyword>
<evidence type="ECO:0000256" key="3">
    <source>
        <dbReference type="ARBA" id="ARBA00022692"/>
    </source>
</evidence>
<evidence type="ECO:0000256" key="13">
    <source>
        <dbReference type="HAMAP-Rule" id="MF_03208"/>
    </source>
</evidence>
<dbReference type="EnsemblMetazoa" id="MDOA013409-RA">
    <property type="protein sequence ID" value="MDOA013409-PA"/>
    <property type="gene ID" value="MDOA013409"/>
</dbReference>
<comment type="catalytic activity">
    <reaction evidence="13">
        <text>a 1,2-diacyl-sn-glycero-3-phospho-L-serine + H(+) = a 1,2-diacyl-sn-glycero-3-phosphoethanolamine + CO2</text>
        <dbReference type="Rhea" id="RHEA:20828"/>
        <dbReference type="ChEBI" id="CHEBI:15378"/>
        <dbReference type="ChEBI" id="CHEBI:16526"/>
        <dbReference type="ChEBI" id="CHEBI:57262"/>
        <dbReference type="ChEBI" id="CHEBI:64612"/>
        <dbReference type="EC" id="4.1.1.65"/>
    </reaction>
</comment>
<dbReference type="NCBIfam" id="TIGR00163">
    <property type="entry name" value="PS_decarb"/>
    <property type="match status" value="1"/>
</dbReference>
<dbReference type="InterPro" id="IPR033661">
    <property type="entry name" value="PSD_type1_euk"/>
</dbReference>
<feature type="topological domain" description="Mitochondrial intermembrane" evidence="13">
    <location>
        <begin position="128"/>
        <end position="441"/>
    </location>
</feature>
<feature type="active site" description="Schiff-base intermediate with substrate; via pyruvic acid; for decarboxylase activity" evidence="13">
    <location>
        <position position="409"/>
    </location>
</feature>
<dbReference type="PANTHER" id="PTHR10067:SF6">
    <property type="entry name" value="PHOSPHATIDYLSERINE DECARBOXYLASE PROENZYME, MITOCHONDRIAL"/>
    <property type="match status" value="1"/>
</dbReference>
<comment type="pathway">
    <text evidence="13">Phospholipid metabolism; phosphatidylethanolamine biosynthesis; phosphatidylethanolamine from CDP-diacylglycerol: step 2/2.</text>
</comment>
<dbReference type="AlphaFoldDB" id="A0A1I8NB19"/>